<comment type="caution">
    <text evidence="1">The sequence shown here is derived from an EMBL/GenBank/DDBJ whole genome shotgun (WGS) entry which is preliminary data.</text>
</comment>
<proteinExistence type="predicted"/>
<reference evidence="1 2" key="1">
    <citation type="journal article" date="2001" name="Int. J. Syst. Evol. Microbiol.">
        <title>Agreia bicolorata gen. nov., sp. nov., to accommodate actinobacteria isolated from narrow reed grass infected by the nematode Heteroanguina graminophila.</title>
        <authorList>
            <person name="Evtushenko L.I."/>
            <person name="Dorofeeva L.V."/>
            <person name="Dobrovolskaya T.G."/>
            <person name="Streshinskaya G.M."/>
            <person name="Subbotin S.A."/>
            <person name="Tiedje J.M."/>
        </authorList>
    </citation>
    <scope>NUCLEOTIDE SEQUENCE [LARGE SCALE GENOMIC DNA]</scope>
    <source>
        <strain evidence="1 2">VKM Ac-1804</strain>
    </source>
</reference>
<organism evidence="1 2">
    <name type="scientific">Agreia bicolorata</name>
    <dbReference type="NCBI Taxonomy" id="110935"/>
    <lineage>
        <taxon>Bacteria</taxon>
        <taxon>Bacillati</taxon>
        <taxon>Actinomycetota</taxon>
        <taxon>Actinomycetes</taxon>
        <taxon>Micrococcales</taxon>
        <taxon>Microbacteriaceae</taxon>
        <taxon>Agreia</taxon>
    </lineage>
</organism>
<name>A0ABR5CJ27_9MICO</name>
<gene>
    <name evidence="1" type="ORF">TZ00_01760</name>
</gene>
<sequence>MALRQSVAEIVEERSVERRGQRTYERAQFFWSLSREPLFDEVRPIVTNLEGETIDAALNERFDEARPRCVELGNEVRGLADADNSGAG</sequence>
<accession>A0ABR5CJ27</accession>
<keyword evidence="2" id="KW-1185">Reference proteome</keyword>
<dbReference type="Proteomes" id="UP000032503">
    <property type="component" value="Unassembled WGS sequence"/>
</dbReference>
<protein>
    <submittedName>
        <fullName evidence="1">Uncharacterized protein</fullName>
    </submittedName>
</protein>
<dbReference type="EMBL" id="JYFC01000001">
    <property type="protein sequence ID" value="KJC65579.1"/>
    <property type="molecule type" value="Genomic_DNA"/>
</dbReference>
<evidence type="ECO:0000313" key="2">
    <source>
        <dbReference type="Proteomes" id="UP000032503"/>
    </source>
</evidence>
<evidence type="ECO:0000313" key="1">
    <source>
        <dbReference type="EMBL" id="KJC65579.1"/>
    </source>
</evidence>